<dbReference type="RefSeq" id="WP_345368678.1">
    <property type="nucleotide sequence ID" value="NZ_BAABJX010000006.1"/>
</dbReference>
<dbReference type="InterPro" id="IPR029058">
    <property type="entry name" value="AB_hydrolase_fold"/>
</dbReference>
<reference evidence="3" key="1">
    <citation type="journal article" date="2019" name="Int. J. Syst. Evol. Microbiol.">
        <title>The Global Catalogue of Microorganisms (GCM) 10K type strain sequencing project: providing services to taxonomists for standard genome sequencing and annotation.</title>
        <authorList>
            <consortium name="The Broad Institute Genomics Platform"/>
            <consortium name="The Broad Institute Genome Sequencing Center for Infectious Disease"/>
            <person name="Wu L."/>
            <person name="Ma J."/>
        </authorList>
    </citation>
    <scope>NUCLEOTIDE SEQUENCE [LARGE SCALE GENOMIC DNA]</scope>
    <source>
        <strain evidence="3">JCM 18326</strain>
    </source>
</reference>
<dbReference type="EMBL" id="BAABJX010000006">
    <property type="protein sequence ID" value="GAA4822287.1"/>
    <property type="molecule type" value="Genomic_DNA"/>
</dbReference>
<evidence type="ECO:0000259" key="1">
    <source>
        <dbReference type="Pfam" id="PF12697"/>
    </source>
</evidence>
<gene>
    <name evidence="2" type="ORF">GCM10023331_03300</name>
</gene>
<evidence type="ECO:0000313" key="2">
    <source>
        <dbReference type="EMBL" id="GAA4822287.1"/>
    </source>
</evidence>
<sequence>MAIFKIMQNSVPKAIIVLVHGLNNRPANMEPLGRQFLMSQCHVVMVSLKGHEEGSNFEQTKDVQVEDWLSDLTEGLETAKQLRGKSNLPIHFVGFSLGALTYLCMQSLLPQGITYVDRVVLMAPAAFTYIQSGMFRPLASLPMQMPIPSFAPSHLKVHDVLPLQFYKNLFRMQEIIREKQFRRCNLPCLLIMNPKDELISLRQLQMDMKKYRLSEWEVHKVSVEEKIGRRKWQHLIALRESLGGKEYYGMIDKMQIFLNLVSN</sequence>
<protein>
    <recommendedName>
        <fullName evidence="1">AB hydrolase-1 domain-containing protein</fullName>
    </recommendedName>
</protein>
<dbReference type="SUPFAM" id="SSF53474">
    <property type="entry name" value="alpha/beta-Hydrolases"/>
    <property type="match status" value="1"/>
</dbReference>
<dbReference type="Proteomes" id="UP001500298">
    <property type="component" value="Unassembled WGS sequence"/>
</dbReference>
<keyword evidence="3" id="KW-1185">Reference proteome</keyword>
<comment type="caution">
    <text evidence="2">The sequence shown here is derived from an EMBL/GenBank/DDBJ whole genome shotgun (WGS) entry which is preliminary data.</text>
</comment>
<name>A0ABP9D466_9BACT</name>
<evidence type="ECO:0000313" key="3">
    <source>
        <dbReference type="Proteomes" id="UP001500298"/>
    </source>
</evidence>
<proteinExistence type="predicted"/>
<accession>A0ABP9D466</accession>
<dbReference type="Gene3D" id="3.40.50.1820">
    <property type="entry name" value="alpha/beta hydrolase"/>
    <property type="match status" value="1"/>
</dbReference>
<dbReference type="InterPro" id="IPR000073">
    <property type="entry name" value="AB_hydrolase_1"/>
</dbReference>
<organism evidence="2 3">
    <name type="scientific">Algivirga pacifica</name>
    <dbReference type="NCBI Taxonomy" id="1162670"/>
    <lineage>
        <taxon>Bacteria</taxon>
        <taxon>Pseudomonadati</taxon>
        <taxon>Bacteroidota</taxon>
        <taxon>Cytophagia</taxon>
        <taxon>Cytophagales</taxon>
        <taxon>Flammeovirgaceae</taxon>
        <taxon>Algivirga</taxon>
    </lineage>
</organism>
<dbReference type="Pfam" id="PF12697">
    <property type="entry name" value="Abhydrolase_6"/>
    <property type="match status" value="1"/>
</dbReference>
<feature type="domain" description="AB hydrolase-1" evidence="1">
    <location>
        <begin position="16"/>
        <end position="151"/>
    </location>
</feature>